<sequence>MKDGKDLQFESQYDIVAKNICVCFQIERKVIKIQIFGDTLALEEEVIFSSLQEMTQTNVFNKNESQQPQQLCEDEQHLDEFLVRLQEERIREFLLSLQPLREVVLT</sequence>
<name>A0C686_PARTE</name>
<proteinExistence type="predicted"/>
<protein>
    <submittedName>
        <fullName evidence="1">Uncharacterized protein</fullName>
    </submittedName>
</protein>
<dbReference type="InParanoid" id="A0C686"/>
<accession>A0C686</accession>
<dbReference type="EMBL" id="CT868043">
    <property type="protein sequence ID" value="CAK66303.1"/>
    <property type="molecule type" value="Genomic_DNA"/>
</dbReference>
<dbReference type="OMA" id="IKSRTHY"/>
<dbReference type="OrthoDB" id="10336187at2759"/>
<organism evidence="1 2">
    <name type="scientific">Paramecium tetraurelia</name>
    <dbReference type="NCBI Taxonomy" id="5888"/>
    <lineage>
        <taxon>Eukaryota</taxon>
        <taxon>Sar</taxon>
        <taxon>Alveolata</taxon>
        <taxon>Ciliophora</taxon>
        <taxon>Intramacronucleata</taxon>
        <taxon>Oligohymenophorea</taxon>
        <taxon>Peniculida</taxon>
        <taxon>Parameciidae</taxon>
        <taxon>Paramecium</taxon>
    </lineage>
</organism>
<dbReference type="Proteomes" id="UP000000600">
    <property type="component" value="Unassembled WGS sequence"/>
</dbReference>
<gene>
    <name evidence="1" type="ORF">GSPATT00035432001</name>
</gene>
<dbReference type="HOGENOM" id="CLU_2228385_0_0_1"/>
<dbReference type="KEGG" id="ptm:GSPATT00035432001"/>
<keyword evidence="2" id="KW-1185">Reference proteome</keyword>
<dbReference type="AlphaFoldDB" id="A0C686"/>
<reference evidence="1 2" key="1">
    <citation type="journal article" date="2006" name="Nature">
        <title>Global trends of whole-genome duplications revealed by the ciliate Paramecium tetraurelia.</title>
        <authorList>
            <consortium name="Genoscope"/>
            <person name="Aury J.-M."/>
            <person name="Jaillon O."/>
            <person name="Duret L."/>
            <person name="Noel B."/>
            <person name="Jubin C."/>
            <person name="Porcel B.M."/>
            <person name="Segurens B."/>
            <person name="Daubin V."/>
            <person name="Anthouard V."/>
            <person name="Aiach N."/>
            <person name="Arnaiz O."/>
            <person name="Billaut A."/>
            <person name="Beisson J."/>
            <person name="Blanc I."/>
            <person name="Bouhouche K."/>
            <person name="Camara F."/>
            <person name="Duharcourt S."/>
            <person name="Guigo R."/>
            <person name="Gogendeau D."/>
            <person name="Katinka M."/>
            <person name="Keller A.-M."/>
            <person name="Kissmehl R."/>
            <person name="Klotz C."/>
            <person name="Koll F."/>
            <person name="Le Moue A."/>
            <person name="Lepere C."/>
            <person name="Malinsky S."/>
            <person name="Nowacki M."/>
            <person name="Nowak J.K."/>
            <person name="Plattner H."/>
            <person name="Poulain J."/>
            <person name="Ruiz F."/>
            <person name="Serrano V."/>
            <person name="Zagulski M."/>
            <person name="Dessen P."/>
            <person name="Betermier M."/>
            <person name="Weissenbach J."/>
            <person name="Scarpelli C."/>
            <person name="Schachter V."/>
            <person name="Sperling L."/>
            <person name="Meyer E."/>
            <person name="Cohen J."/>
            <person name="Wincker P."/>
        </authorList>
    </citation>
    <scope>NUCLEOTIDE SEQUENCE [LARGE SCALE GENOMIC DNA]</scope>
    <source>
        <strain evidence="1 2">Stock d4-2</strain>
    </source>
</reference>
<evidence type="ECO:0000313" key="1">
    <source>
        <dbReference type="EMBL" id="CAK66303.1"/>
    </source>
</evidence>
<dbReference type="RefSeq" id="XP_001433700.1">
    <property type="nucleotide sequence ID" value="XM_001433663.1"/>
</dbReference>
<evidence type="ECO:0000313" key="2">
    <source>
        <dbReference type="Proteomes" id="UP000000600"/>
    </source>
</evidence>
<dbReference type="GeneID" id="5019485"/>